<gene>
    <name evidence="9" type="primary">der</name>
    <name evidence="14" type="ORF">HNR07_000514</name>
</gene>
<comment type="subunit">
    <text evidence="9">Associates with the 50S ribosomal subunit.</text>
</comment>
<dbReference type="Pfam" id="PF01926">
    <property type="entry name" value="MMR_HSR1"/>
    <property type="match status" value="2"/>
</dbReference>
<evidence type="ECO:0000256" key="7">
    <source>
        <dbReference type="ARBA" id="ARBA00032345"/>
    </source>
</evidence>
<feature type="binding site" evidence="9">
    <location>
        <begin position="213"/>
        <end position="220"/>
    </location>
    <ligand>
        <name>GTP</name>
        <dbReference type="ChEBI" id="CHEBI:37565"/>
        <label>2</label>
    </ligand>
</feature>
<dbReference type="FunFam" id="3.30.300.20:FF:000004">
    <property type="entry name" value="GTPase Der"/>
    <property type="match status" value="1"/>
</dbReference>
<reference evidence="14 15" key="1">
    <citation type="submission" date="2020-08" db="EMBL/GenBank/DDBJ databases">
        <title>Sequencing the genomes of 1000 actinobacteria strains.</title>
        <authorList>
            <person name="Klenk H.-P."/>
        </authorList>
    </citation>
    <scope>NUCLEOTIDE SEQUENCE [LARGE SCALE GENOMIC DNA]</scope>
    <source>
        <strain evidence="14 15">DSM 44598</strain>
    </source>
</reference>
<evidence type="ECO:0000313" key="15">
    <source>
        <dbReference type="Proteomes" id="UP000579647"/>
    </source>
</evidence>
<dbReference type="CDD" id="cd01894">
    <property type="entry name" value="EngA1"/>
    <property type="match status" value="1"/>
</dbReference>
<dbReference type="Gene3D" id="3.30.300.20">
    <property type="match status" value="1"/>
</dbReference>
<dbReference type="HAMAP" id="MF_00195">
    <property type="entry name" value="GTPase_Der"/>
    <property type="match status" value="1"/>
</dbReference>
<evidence type="ECO:0000256" key="5">
    <source>
        <dbReference type="ARBA" id="ARBA00022741"/>
    </source>
</evidence>
<evidence type="ECO:0000256" key="4">
    <source>
        <dbReference type="ARBA" id="ARBA00022737"/>
    </source>
</evidence>
<dbReference type="PROSITE" id="PS51712">
    <property type="entry name" value="G_ENGA"/>
    <property type="match status" value="2"/>
</dbReference>
<dbReference type="PRINTS" id="PR00326">
    <property type="entry name" value="GTP1OBG"/>
</dbReference>
<dbReference type="NCBIfam" id="TIGR03594">
    <property type="entry name" value="GTPase_EngA"/>
    <property type="match status" value="1"/>
</dbReference>
<dbReference type="FunFam" id="3.40.50.300:FF:000040">
    <property type="entry name" value="GTPase Der"/>
    <property type="match status" value="1"/>
</dbReference>
<dbReference type="GO" id="GO:0043022">
    <property type="term" value="F:ribosome binding"/>
    <property type="evidence" value="ECO:0007669"/>
    <property type="project" value="TreeGrafter"/>
</dbReference>
<feature type="region of interest" description="Disordered" evidence="12">
    <location>
        <begin position="461"/>
        <end position="489"/>
    </location>
</feature>
<dbReference type="AlphaFoldDB" id="A0A840WCB0"/>
<keyword evidence="15" id="KW-1185">Reference proteome</keyword>
<dbReference type="GO" id="GO:0042254">
    <property type="term" value="P:ribosome biogenesis"/>
    <property type="evidence" value="ECO:0007669"/>
    <property type="project" value="UniProtKB-KW"/>
</dbReference>
<accession>A0A840WCB0</accession>
<proteinExistence type="inferred from homology"/>
<comment type="function">
    <text evidence="8 9 11">GTPase that plays an essential role in the late steps of ribosome biogenesis.</text>
</comment>
<dbReference type="PIRSF" id="PIRSF006485">
    <property type="entry name" value="GTP-binding_EngA"/>
    <property type="match status" value="1"/>
</dbReference>
<evidence type="ECO:0000256" key="3">
    <source>
        <dbReference type="ARBA" id="ARBA00022517"/>
    </source>
</evidence>
<evidence type="ECO:0000256" key="1">
    <source>
        <dbReference type="ARBA" id="ARBA00008279"/>
    </source>
</evidence>
<evidence type="ECO:0000256" key="6">
    <source>
        <dbReference type="ARBA" id="ARBA00023134"/>
    </source>
</evidence>
<evidence type="ECO:0000313" key="14">
    <source>
        <dbReference type="EMBL" id="MBB5489377.1"/>
    </source>
</evidence>
<name>A0A840WCB0_9ACTN</name>
<evidence type="ECO:0000256" key="9">
    <source>
        <dbReference type="HAMAP-Rule" id="MF_00195"/>
    </source>
</evidence>
<comment type="similarity">
    <text evidence="1 9 10 11">Belongs to the TRAFAC class TrmE-Era-EngA-EngB-Septin-like GTPase superfamily. EngA (Der) GTPase family.</text>
</comment>
<dbReference type="InterPro" id="IPR006073">
    <property type="entry name" value="GTP-bd"/>
</dbReference>
<dbReference type="SUPFAM" id="SSF52540">
    <property type="entry name" value="P-loop containing nucleoside triphosphate hydrolases"/>
    <property type="match status" value="2"/>
</dbReference>
<feature type="domain" description="EngA-type G" evidence="13">
    <location>
        <begin position="207"/>
        <end position="380"/>
    </location>
</feature>
<evidence type="ECO:0000256" key="11">
    <source>
        <dbReference type="RuleBase" id="RU004481"/>
    </source>
</evidence>
<dbReference type="Pfam" id="PF14714">
    <property type="entry name" value="KH_dom-like"/>
    <property type="match status" value="1"/>
</dbReference>
<dbReference type="PANTHER" id="PTHR43834:SF6">
    <property type="entry name" value="GTPASE DER"/>
    <property type="match status" value="1"/>
</dbReference>
<feature type="binding site" evidence="9">
    <location>
        <begin position="84"/>
        <end position="88"/>
    </location>
    <ligand>
        <name>GTP</name>
        <dbReference type="ChEBI" id="CHEBI:37565"/>
        <label>1</label>
    </ligand>
</feature>
<dbReference type="EMBL" id="JACHDO010000001">
    <property type="protein sequence ID" value="MBB5489377.1"/>
    <property type="molecule type" value="Genomic_DNA"/>
</dbReference>
<evidence type="ECO:0000256" key="8">
    <source>
        <dbReference type="ARBA" id="ARBA00053470"/>
    </source>
</evidence>
<feature type="binding site" evidence="9">
    <location>
        <begin position="325"/>
        <end position="328"/>
    </location>
    <ligand>
        <name>GTP</name>
        <dbReference type="ChEBI" id="CHEBI:37565"/>
        <label>2</label>
    </ligand>
</feature>
<comment type="caution">
    <text evidence="14">The sequence shown here is derived from an EMBL/GenBank/DDBJ whole genome shotgun (WGS) entry which is preliminary data.</text>
</comment>
<dbReference type="PANTHER" id="PTHR43834">
    <property type="entry name" value="GTPASE DER"/>
    <property type="match status" value="1"/>
</dbReference>
<evidence type="ECO:0000256" key="12">
    <source>
        <dbReference type="SAM" id="MobiDB-lite"/>
    </source>
</evidence>
<organism evidence="14 15">
    <name type="scientific">Nocardiopsis metallicus</name>
    <dbReference type="NCBI Taxonomy" id="179819"/>
    <lineage>
        <taxon>Bacteria</taxon>
        <taxon>Bacillati</taxon>
        <taxon>Actinomycetota</taxon>
        <taxon>Actinomycetes</taxon>
        <taxon>Streptosporangiales</taxon>
        <taxon>Nocardiopsidaceae</taxon>
        <taxon>Nocardiopsis</taxon>
    </lineage>
</organism>
<keyword evidence="3 9" id="KW-0690">Ribosome biogenesis</keyword>
<dbReference type="NCBIfam" id="NF002828">
    <property type="entry name" value="PRK03003.1"/>
    <property type="match status" value="1"/>
</dbReference>
<dbReference type="NCBIfam" id="TIGR00231">
    <property type="entry name" value="small_GTP"/>
    <property type="match status" value="2"/>
</dbReference>
<feature type="domain" description="EngA-type G" evidence="13">
    <location>
        <begin position="31"/>
        <end position="194"/>
    </location>
</feature>
<dbReference type="InterPro" id="IPR031166">
    <property type="entry name" value="G_ENGA"/>
</dbReference>
<protein>
    <recommendedName>
        <fullName evidence="2 9">GTPase Der</fullName>
    </recommendedName>
    <alternativeName>
        <fullName evidence="7 9">GTP-binding protein EngA</fullName>
    </alternativeName>
</protein>
<dbReference type="FunFam" id="3.40.50.300:FF:000057">
    <property type="entry name" value="GTPase Der"/>
    <property type="match status" value="1"/>
</dbReference>
<dbReference type="Gene3D" id="3.40.50.300">
    <property type="entry name" value="P-loop containing nucleotide triphosphate hydrolases"/>
    <property type="match status" value="2"/>
</dbReference>
<dbReference type="InterPro" id="IPR016484">
    <property type="entry name" value="GTPase_Der"/>
</dbReference>
<sequence length="489" mass="53502">MRTWNREYEYMSEFDVSDVGVAPEGEEAALPVVAVVGRPNVGKSSLVNRIIGRREAVVEDVPGVTRDRVAYDAEWQNHRFTLVDTGGWETSVSGLAAMVARQAEYAAQTADVILFVVDATVGITDADAAVTRVLRATKKPVVLAANKVDGGQQEADALGLWNLGVGQPFAISALHGRGTGDMLDAVVEAFPETPEGQGEGDDEDGPSRIALLGRPNVGKSSLLNRLAGEDRVVVDSVAGTTRDAVDELIELGGKTWKFIDTAGIRRRFRALQGADYYATMRTGTALERAEVAVVLMDVSEPLAEQDIRVVEQVVEAGRGLVLAFNKWDILDEERRVYLEKEIDRQLARVSWAPRVNISAATGRHMERLVPAIETSLAGFNQRISTGQLNNWLKELVAATPPPVRGGKQPKILFATQAGARPPHFILFTTGFLEDNYRRFIERRLREDFGFEGTPVHISMRIREKKGATPGRASKGSVRPDRKPRGGGRR</sequence>
<evidence type="ECO:0000256" key="2">
    <source>
        <dbReference type="ARBA" id="ARBA00020953"/>
    </source>
</evidence>
<evidence type="ECO:0000259" key="13">
    <source>
        <dbReference type="PROSITE" id="PS51712"/>
    </source>
</evidence>
<keyword evidence="5 9" id="KW-0547">Nucleotide-binding</keyword>
<dbReference type="Proteomes" id="UP000579647">
    <property type="component" value="Unassembled WGS sequence"/>
</dbReference>
<dbReference type="InterPro" id="IPR005225">
    <property type="entry name" value="Small_GTP-bd"/>
</dbReference>
<feature type="binding site" evidence="9">
    <location>
        <begin position="146"/>
        <end position="149"/>
    </location>
    <ligand>
        <name>GTP</name>
        <dbReference type="ChEBI" id="CHEBI:37565"/>
        <label>1</label>
    </ligand>
</feature>
<dbReference type="CDD" id="cd01895">
    <property type="entry name" value="EngA2"/>
    <property type="match status" value="1"/>
</dbReference>
<dbReference type="InterPro" id="IPR027417">
    <property type="entry name" value="P-loop_NTPase"/>
</dbReference>
<feature type="binding site" evidence="9">
    <location>
        <begin position="37"/>
        <end position="44"/>
    </location>
    <ligand>
        <name>GTP</name>
        <dbReference type="ChEBI" id="CHEBI:37565"/>
        <label>1</label>
    </ligand>
</feature>
<dbReference type="InterPro" id="IPR015946">
    <property type="entry name" value="KH_dom-like_a/b"/>
</dbReference>
<dbReference type="InterPro" id="IPR032859">
    <property type="entry name" value="KH_dom-like"/>
</dbReference>
<evidence type="ECO:0000256" key="10">
    <source>
        <dbReference type="PROSITE-ProRule" id="PRU01049"/>
    </source>
</evidence>
<keyword evidence="6 9" id="KW-0342">GTP-binding</keyword>
<keyword evidence="4 11" id="KW-0677">Repeat</keyword>
<feature type="binding site" evidence="9">
    <location>
        <begin position="260"/>
        <end position="264"/>
    </location>
    <ligand>
        <name>GTP</name>
        <dbReference type="ChEBI" id="CHEBI:37565"/>
        <label>2</label>
    </ligand>
</feature>
<dbReference type="GO" id="GO:0005525">
    <property type="term" value="F:GTP binding"/>
    <property type="evidence" value="ECO:0007669"/>
    <property type="project" value="UniProtKB-UniRule"/>
</dbReference>